<comment type="caution">
    <text evidence="8">The sequence shown here is derived from an EMBL/GenBank/DDBJ whole genome shotgun (WGS) entry which is preliminary data.</text>
</comment>
<evidence type="ECO:0000313" key="8">
    <source>
        <dbReference type="EMBL" id="ORZ02367.1"/>
    </source>
</evidence>
<dbReference type="GO" id="GO:0032981">
    <property type="term" value="P:mitochondrial respiratory chain complex I assembly"/>
    <property type="evidence" value="ECO:0007669"/>
    <property type="project" value="TreeGrafter"/>
</dbReference>
<dbReference type="InterPro" id="IPR038375">
    <property type="entry name" value="NDUFAF7_sf"/>
</dbReference>
<dbReference type="Proteomes" id="UP000242180">
    <property type="component" value="Unassembled WGS sequence"/>
</dbReference>
<evidence type="ECO:0000256" key="2">
    <source>
        <dbReference type="ARBA" id="ARBA00005891"/>
    </source>
</evidence>
<evidence type="ECO:0000313" key="9">
    <source>
        <dbReference type="Proteomes" id="UP000242180"/>
    </source>
</evidence>
<evidence type="ECO:0000256" key="6">
    <source>
        <dbReference type="ARBA" id="ARBA00048612"/>
    </source>
</evidence>
<keyword evidence="5 7" id="KW-0496">Mitochondrion</keyword>
<dbReference type="GO" id="GO:0035243">
    <property type="term" value="F:protein-arginine omega-N symmetric methyltransferase activity"/>
    <property type="evidence" value="ECO:0007669"/>
    <property type="project" value="UniProtKB-EC"/>
</dbReference>
<dbReference type="PANTHER" id="PTHR12049">
    <property type="entry name" value="PROTEIN ARGININE METHYLTRANSFERASE NDUFAF7, MITOCHONDRIAL"/>
    <property type="match status" value="1"/>
</dbReference>
<dbReference type="InParanoid" id="A0A1X2HS12"/>
<dbReference type="EC" id="2.1.1.320" evidence="7"/>
<dbReference type="SUPFAM" id="SSF53335">
    <property type="entry name" value="S-adenosyl-L-methionine-dependent methyltransferases"/>
    <property type="match status" value="1"/>
</dbReference>
<protein>
    <recommendedName>
        <fullName evidence="7">Protein arginine methyltransferase NDUFAF7</fullName>
        <ecNumber evidence="7">2.1.1.320</ecNumber>
    </recommendedName>
</protein>
<comment type="function">
    <text evidence="7">Arginine methyltransferase involved in the assembly or stability of mitochondrial NADH:ubiquinone oxidoreductase complex (complex I).</text>
</comment>
<dbReference type="OrthoDB" id="5595109at2759"/>
<comment type="similarity">
    <text evidence="2 7">Belongs to the NDUFAF7 family.</text>
</comment>
<dbReference type="EMBL" id="MCGN01000001">
    <property type="protein sequence ID" value="ORZ02367.1"/>
    <property type="molecule type" value="Genomic_DNA"/>
</dbReference>
<name>A0A1X2HS12_SYNRA</name>
<dbReference type="GO" id="GO:0005739">
    <property type="term" value="C:mitochondrion"/>
    <property type="evidence" value="ECO:0007669"/>
    <property type="project" value="UniProtKB-SubCell"/>
</dbReference>
<reference evidence="8 9" key="1">
    <citation type="submission" date="2016-07" db="EMBL/GenBank/DDBJ databases">
        <title>Pervasive Adenine N6-methylation of Active Genes in Fungi.</title>
        <authorList>
            <consortium name="DOE Joint Genome Institute"/>
            <person name="Mondo S.J."/>
            <person name="Dannebaum R.O."/>
            <person name="Kuo R.C."/>
            <person name="Labutti K."/>
            <person name="Haridas S."/>
            <person name="Kuo A."/>
            <person name="Salamov A."/>
            <person name="Ahrendt S.R."/>
            <person name="Lipzen A."/>
            <person name="Sullivan W."/>
            <person name="Andreopoulos W.B."/>
            <person name="Clum A."/>
            <person name="Lindquist E."/>
            <person name="Daum C."/>
            <person name="Ramamoorthy G.K."/>
            <person name="Gryganskyi A."/>
            <person name="Culley D."/>
            <person name="Magnuson J.K."/>
            <person name="James T.Y."/>
            <person name="O'Malley M.A."/>
            <person name="Stajich J.E."/>
            <person name="Spatafora J.W."/>
            <person name="Visel A."/>
            <person name="Grigoriev I.V."/>
        </authorList>
    </citation>
    <scope>NUCLEOTIDE SEQUENCE [LARGE SCALE GENOMIC DNA]</scope>
    <source>
        <strain evidence="8 9">NRRL 2496</strain>
    </source>
</reference>
<dbReference type="STRING" id="13706.A0A1X2HS12"/>
<keyword evidence="9" id="KW-1185">Reference proteome</keyword>
<dbReference type="OMA" id="TYKHSIT"/>
<dbReference type="InterPro" id="IPR029063">
    <property type="entry name" value="SAM-dependent_MTases_sf"/>
</dbReference>
<keyword evidence="3 7" id="KW-0489">Methyltransferase</keyword>
<dbReference type="GO" id="GO:0032259">
    <property type="term" value="P:methylation"/>
    <property type="evidence" value="ECO:0007669"/>
    <property type="project" value="UniProtKB-KW"/>
</dbReference>
<organism evidence="8 9">
    <name type="scientific">Syncephalastrum racemosum</name>
    <name type="common">Filamentous fungus</name>
    <dbReference type="NCBI Taxonomy" id="13706"/>
    <lineage>
        <taxon>Eukaryota</taxon>
        <taxon>Fungi</taxon>
        <taxon>Fungi incertae sedis</taxon>
        <taxon>Mucoromycota</taxon>
        <taxon>Mucoromycotina</taxon>
        <taxon>Mucoromycetes</taxon>
        <taxon>Mucorales</taxon>
        <taxon>Syncephalastraceae</taxon>
        <taxon>Syncephalastrum</taxon>
    </lineage>
</organism>
<dbReference type="Gene3D" id="3.40.50.12710">
    <property type="match status" value="2"/>
</dbReference>
<dbReference type="Pfam" id="PF02636">
    <property type="entry name" value="Methyltransf_28"/>
    <property type="match status" value="2"/>
</dbReference>
<comment type="catalytic activity">
    <reaction evidence="6 7">
        <text>L-arginyl-[protein] + 2 S-adenosyl-L-methionine = N(omega),N(omega)'-dimethyl-L-arginyl-[protein] + 2 S-adenosyl-L-homocysteine + 2 H(+)</text>
        <dbReference type="Rhea" id="RHEA:48108"/>
        <dbReference type="Rhea" id="RHEA-COMP:10532"/>
        <dbReference type="Rhea" id="RHEA-COMP:11992"/>
        <dbReference type="ChEBI" id="CHEBI:15378"/>
        <dbReference type="ChEBI" id="CHEBI:29965"/>
        <dbReference type="ChEBI" id="CHEBI:57856"/>
        <dbReference type="ChEBI" id="CHEBI:59789"/>
        <dbReference type="ChEBI" id="CHEBI:88221"/>
        <dbReference type="EC" id="2.1.1.320"/>
    </reaction>
</comment>
<proteinExistence type="inferred from homology"/>
<comment type="subcellular location">
    <subcellularLocation>
        <location evidence="1 7">Mitochondrion</location>
    </subcellularLocation>
</comment>
<keyword evidence="4 7" id="KW-0808">Transferase</keyword>
<gene>
    <name evidence="8" type="ORF">BCR43DRAFT_431218</name>
</gene>
<evidence type="ECO:0000256" key="4">
    <source>
        <dbReference type="ARBA" id="ARBA00022679"/>
    </source>
</evidence>
<dbReference type="PANTHER" id="PTHR12049:SF7">
    <property type="entry name" value="PROTEIN ARGININE METHYLTRANSFERASE NDUFAF7, MITOCHONDRIAL"/>
    <property type="match status" value="1"/>
</dbReference>
<accession>A0A1X2HS12</accession>
<dbReference type="InterPro" id="IPR003788">
    <property type="entry name" value="NDUFAF7"/>
</dbReference>
<evidence type="ECO:0000256" key="7">
    <source>
        <dbReference type="RuleBase" id="RU364114"/>
    </source>
</evidence>
<evidence type="ECO:0000256" key="3">
    <source>
        <dbReference type="ARBA" id="ARBA00022603"/>
    </source>
</evidence>
<evidence type="ECO:0000256" key="1">
    <source>
        <dbReference type="ARBA" id="ARBA00004173"/>
    </source>
</evidence>
<evidence type="ECO:0000256" key="5">
    <source>
        <dbReference type="ARBA" id="ARBA00023128"/>
    </source>
</evidence>
<dbReference type="AlphaFoldDB" id="A0A1X2HS12"/>
<sequence>MRQVLLNPLSGYYMHSDVFGRQGDFITSPEISQMFGELAGIWYLTEWMRLGKPNKTQIVELGPGRGTLMSDMLRAMSRFPYFYETITGVHLLEASPTLRKVQQKTLTAGDGQEALESATRPDGIKVHWHDGIEFVPQGWSFMMAHEFFDALAIHSFAKTEEGWRELLIDRDDTDETWNVSKQMAQIVQENGGTGLIIDYGQDYAQGDTLRAIRKHEIVHPMTDPGSADLSADVDFCALRRAMQESVDVYGPITQRRFLQSLGIETRLQVLLKNAKSAESRTNIAQGYQRLVDPAMMGRIYKVMAFSQKSEANKPVGYEEDTTA</sequence>